<gene>
    <name evidence="2" type="ORF">MGN01_05700</name>
</gene>
<reference evidence="2 3" key="1">
    <citation type="submission" date="2019-07" db="EMBL/GenBank/DDBJ databases">
        <title>Whole genome shotgun sequence of Methylobacterium gnaphalii NBRC 107716.</title>
        <authorList>
            <person name="Hosoyama A."/>
            <person name="Uohara A."/>
            <person name="Ohji S."/>
            <person name="Ichikawa N."/>
        </authorList>
    </citation>
    <scope>NUCLEOTIDE SEQUENCE [LARGE SCALE GENOMIC DNA]</scope>
    <source>
        <strain evidence="2 3">NBRC 107716</strain>
    </source>
</reference>
<comment type="caution">
    <text evidence="2">The sequence shown here is derived from an EMBL/GenBank/DDBJ whole genome shotgun (WGS) entry which is preliminary data.</text>
</comment>
<evidence type="ECO:0000256" key="1">
    <source>
        <dbReference type="SAM" id="SignalP"/>
    </source>
</evidence>
<keyword evidence="3" id="KW-1185">Reference proteome</keyword>
<feature type="chain" id="PRO_5021988962" description="Secreted protein" evidence="1">
    <location>
        <begin position="23"/>
        <end position="99"/>
    </location>
</feature>
<sequence length="99" mass="9782">MDITVAIAALATVPMIMARATAARPTIITATATKAVASLGKAVAPSGPAAFSHQAAPSTGADVMLIRCEAGVVSSLPVEGSLMEANATLSATTVFRVGD</sequence>
<evidence type="ECO:0000313" key="3">
    <source>
        <dbReference type="Proteomes" id="UP000321750"/>
    </source>
</evidence>
<keyword evidence="1" id="KW-0732">Signal</keyword>
<organism evidence="2 3">
    <name type="scientific">Methylobacterium gnaphalii</name>
    <dbReference type="NCBI Taxonomy" id="1010610"/>
    <lineage>
        <taxon>Bacteria</taxon>
        <taxon>Pseudomonadati</taxon>
        <taxon>Pseudomonadota</taxon>
        <taxon>Alphaproteobacteria</taxon>
        <taxon>Hyphomicrobiales</taxon>
        <taxon>Methylobacteriaceae</taxon>
        <taxon>Methylobacterium</taxon>
    </lineage>
</organism>
<evidence type="ECO:0008006" key="4">
    <source>
        <dbReference type="Google" id="ProtNLM"/>
    </source>
</evidence>
<proteinExistence type="predicted"/>
<dbReference type="Proteomes" id="UP000321750">
    <property type="component" value="Unassembled WGS sequence"/>
</dbReference>
<feature type="signal peptide" evidence="1">
    <location>
        <begin position="1"/>
        <end position="22"/>
    </location>
</feature>
<protein>
    <recommendedName>
        <fullName evidence="4">Secreted protein</fullName>
    </recommendedName>
</protein>
<dbReference type="AlphaFoldDB" id="A0A512JFK6"/>
<evidence type="ECO:0000313" key="2">
    <source>
        <dbReference type="EMBL" id="GEP08725.1"/>
    </source>
</evidence>
<dbReference type="EMBL" id="BJZV01000002">
    <property type="protein sequence ID" value="GEP08725.1"/>
    <property type="molecule type" value="Genomic_DNA"/>
</dbReference>
<accession>A0A512JFK6</accession>
<name>A0A512JFK6_9HYPH</name>